<evidence type="ECO:0000313" key="1">
    <source>
        <dbReference type="EMBL" id="RMR20385.1"/>
    </source>
</evidence>
<dbReference type="Proteomes" id="UP000271097">
    <property type="component" value="Unassembled WGS sequence"/>
</dbReference>
<dbReference type="EMBL" id="RBRS01000145">
    <property type="protein sequence ID" value="RMR20385.1"/>
    <property type="molecule type" value="Genomic_DNA"/>
</dbReference>
<sequence length="50" mass="5493">MSLDIGPRLSTVPWRYTVLPEREPAGIAQSIGYWVDRLFVFCGVGDVAGP</sequence>
<organism evidence="1 2">
    <name type="scientific">Pseudomonas amygdali pv. ulmi</name>
    <dbReference type="NCBI Taxonomy" id="251720"/>
    <lineage>
        <taxon>Bacteria</taxon>
        <taxon>Pseudomonadati</taxon>
        <taxon>Pseudomonadota</taxon>
        <taxon>Gammaproteobacteria</taxon>
        <taxon>Pseudomonadales</taxon>
        <taxon>Pseudomonadaceae</taxon>
        <taxon>Pseudomonas</taxon>
        <taxon>Pseudomonas amygdali</taxon>
    </lineage>
</organism>
<accession>A0A3M4SZN8</accession>
<comment type="caution">
    <text evidence="1">The sequence shown here is derived from an EMBL/GenBank/DDBJ whole genome shotgun (WGS) entry which is preliminary data.</text>
</comment>
<gene>
    <name evidence="1" type="ORF">ALP90_200061</name>
</gene>
<protein>
    <submittedName>
        <fullName evidence="1">Uncharacterized protein</fullName>
    </submittedName>
</protein>
<proteinExistence type="predicted"/>
<name>A0A3M4SZN8_PSEA0</name>
<evidence type="ECO:0000313" key="2">
    <source>
        <dbReference type="Proteomes" id="UP000271097"/>
    </source>
</evidence>
<reference evidence="1 2" key="1">
    <citation type="submission" date="2018-08" db="EMBL/GenBank/DDBJ databases">
        <title>Recombination of ecologically and evolutionarily significant loci maintains genetic cohesion in the Pseudomonas syringae species complex.</title>
        <authorList>
            <person name="Dillon M."/>
            <person name="Thakur S."/>
            <person name="Almeida R.N.D."/>
            <person name="Weir B.S."/>
            <person name="Guttman D.S."/>
        </authorList>
    </citation>
    <scope>NUCLEOTIDE SEQUENCE [LARGE SCALE GENOMIC DNA]</scope>
    <source>
        <strain evidence="1 2">ICMP 5931</strain>
    </source>
</reference>
<dbReference type="AlphaFoldDB" id="A0A3M4SZN8"/>